<evidence type="ECO:0000256" key="14">
    <source>
        <dbReference type="RuleBase" id="RU367007"/>
    </source>
</evidence>
<dbReference type="InterPro" id="IPR016093">
    <property type="entry name" value="MIR_motif"/>
</dbReference>
<proteinExistence type="inferred from homology"/>
<evidence type="ECO:0000256" key="3">
    <source>
        <dbReference type="ARBA" id="ARBA00007222"/>
    </source>
</evidence>
<name>A0A8H7SJQ2_9FUNG</name>
<keyword evidence="5 14" id="KW-0328">Glycosyltransferase</keyword>
<dbReference type="UniPathway" id="UPA00378"/>
<dbReference type="AlphaFoldDB" id="A0A8H7SJQ2"/>
<dbReference type="Pfam" id="PF02815">
    <property type="entry name" value="MIR"/>
    <property type="match status" value="1"/>
</dbReference>
<dbReference type="GO" id="GO:0004169">
    <property type="term" value="F:dolichyl-phosphate-mannose-protein mannosyltransferase activity"/>
    <property type="evidence" value="ECO:0007669"/>
    <property type="project" value="UniProtKB-UniRule"/>
</dbReference>
<feature type="domain" description="MIR" evidence="16">
    <location>
        <begin position="457"/>
        <end position="515"/>
    </location>
</feature>
<feature type="domain" description="MIR" evidence="16">
    <location>
        <begin position="393"/>
        <end position="449"/>
    </location>
</feature>
<feature type="transmembrane region" description="Helical" evidence="14">
    <location>
        <begin position="147"/>
        <end position="174"/>
    </location>
</feature>
<dbReference type="EMBL" id="JAEPRE010000247">
    <property type="protein sequence ID" value="KAG2229740.1"/>
    <property type="molecule type" value="Genomic_DNA"/>
</dbReference>
<evidence type="ECO:0000256" key="9">
    <source>
        <dbReference type="ARBA" id="ARBA00022824"/>
    </source>
</evidence>
<keyword evidence="18" id="KW-1185">Reference proteome</keyword>
<feature type="region of interest" description="Disordered" evidence="15">
    <location>
        <begin position="1"/>
        <end position="25"/>
    </location>
</feature>
<organism evidence="17 18">
    <name type="scientific">Thamnidium elegans</name>
    <dbReference type="NCBI Taxonomy" id="101142"/>
    <lineage>
        <taxon>Eukaryota</taxon>
        <taxon>Fungi</taxon>
        <taxon>Fungi incertae sedis</taxon>
        <taxon>Mucoromycota</taxon>
        <taxon>Mucoromycotina</taxon>
        <taxon>Mucoromycetes</taxon>
        <taxon>Mucorales</taxon>
        <taxon>Mucorineae</taxon>
        <taxon>Mucoraceae</taxon>
        <taxon>Thamnidium</taxon>
    </lineage>
</organism>
<evidence type="ECO:0000313" key="18">
    <source>
        <dbReference type="Proteomes" id="UP000613177"/>
    </source>
</evidence>
<keyword evidence="10 14" id="KW-1133">Transmembrane helix</keyword>
<comment type="caution">
    <text evidence="14">Lacks conserved residue(s) required for the propagation of feature annotation.</text>
</comment>
<evidence type="ECO:0000259" key="16">
    <source>
        <dbReference type="PROSITE" id="PS50919"/>
    </source>
</evidence>
<dbReference type="InterPro" id="IPR036300">
    <property type="entry name" value="MIR_dom_sf"/>
</dbReference>
<protein>
    <recommendedName>
        <fullName evidence="4 14">Dolichyl-phosphate-mannose--protein mannosyltransferase</fullName>
        <ecNumber evidence="4 14">2.4.1.109</ecNumber>
    </recommendedName>
</protein>
<dbReference type="PANTHER" id="PTHR10050">
    <property type="entry name" value="DOLICHYL-PHOSPHATE-MANNOSE--PROTEIN MANNOSYLTRANSFERASE"/>
    <property type="match status" value="1"/>
</dbReference>
<evidence type="ECO:0000256" key="8">
    <source>
        <dbReference type="ARBA" id="ARBA00022737"/>
    </source>
</evidence>
<evidence type="ECO:0000313" key="17">
    <source>
        <dbReference type="EMBL" id="KAG2229740.1"/>
    </source>
</evidence>
<evidence type="ECO:0000256" key="12">
    <source>
        <dbReference type="ARBA" id="ARBA00045085"/>
    </source>
</evidence>
<dbReference type="Gene3D" id="2.80.10.50">
    <property type="match status" value="1"/>
</dbReference>
<comment type="catalytic activity">
    <reaction evidence="12 14">
        <text>a di-trans,poly-cis-dolichyl beta-D-mannosyl phosphate + L-threonyl-[protein] = 3-O-(alpha-D-mannosyl)-L-threonyl-[protein] + a di-trans,poly-cis-dolichyl phosphate + H(+)</text>
        <dbReference type="Rhea" id="RHEA:53396"/>
        <dbReference type="Rhea" id="RHEA-COMP:11060"/>
        <dbReference type="Rhea" id="RHEA-COMP:13547"/>
        <dbReference type="Rhea" id="RHEA-COMP:19498"/>
        <dbReference type="Rhea" id="RHEA-COMP:19501"/>
        <dbReference type="ChEBI" id="CHEBI:15378"/>
        <dbReference type="ChEBI" id="CHEBI:30013"/>
        <dbReference type="ChEBI" id="CHEBI:57683"/>
        <dbReference type="ChEBI" id="CHEBI:58211"/>
        <dbReference type="ChEBI" id="CHEBI:137323"/>
        <dbReference type="EC" id="2.4.1.109"/>
    </reaction>
</comment>
<evidence type="ECO:0000256" key="5">
    <source>
        <dbReference type="ARBA" id="ARBA00022676"/>
    </source>
</evidence>
<comment type="function">
    <text evidence="14">Transfers mannose from Dol-P-mannose to Ser or Thr residues on proteins.</text>
</comment>
<keyword evidence="9 14" id="KW-0256">Endoplasmic reticulum</keyword>
<comment type="pathway">
    <text evidence="2 14">Protein modification; protein glycosylation.</text>
</comment>
<evidence type="ECO:0000256" key="2">
    <source>
        <dbReference type="ARBA" id="ARBA00004922"/>
    </source>
</evidence>
<keyword evidence="11 14" id="KW-0472">Membrane</keyword>
<dbReference type="InterPro" id="IPR003342">
    <property type="entry name" value="ArnT-like_N"/>
</dbReference>
<evidence type="ECO:0000256" key="6">
    <source>
        <dbReference type="ARBA" id="ARBA00022679"/>
    </source>
</evidence>
<dbReference type="GO" id="GO:0005789">
    <property type="term" value="C:endoplasmic reticulum membrane"/>
    <property type="evidence" value="ECO:0007669"/>
    <property type="project" value="UniProtKB-SubCell"/>
</dbReference>
<comment type="subcellular location">
    <subcellularLocation>
        <location evidence="1 14">Endoplasmic reticulum membrane</location>
        <topology evidence="1 14">Multi-pass membrane protein</topology>
    </subcellularLocation>
</comment>
<reference evidence="17" key="1">
    <citation type="submission" date="2021-01" db="EMBL/GenBank/DDBJ databases">
        <title>Metabolic potential, ecology and presence of endohyphal bacteria is reflected in genomic diversity of Mucoromycotina.</title>
        <authorList>
            <person name="Muszewska A."/>
            <person name="Okrasinska A."/>
            <person name="Steczkiewicz K."/>
            <person name="Drgas O."/>
            <person name="Orlowska M."/>
            <person name="Perlinska-Lenart U."/>
            <person name="Aleksandrzak-Piekarczyk T."/>
            <person name="Szatraj K."/>
            <person name="Zielenkiewicz U."/>
            <person name="Pilsyk S."/>
            <person name="Malc E."/>
            <person name="Mieczkowski P."/>
            <person name="Kruszewska J.S."/>
            <person name="Biernat P."/>
            <person name="Pawlowska J."/>
        </authorList>
    </citation>
    <scope>NUCLEOTIDE SEQUENCE</scope>
    <source>
        <strain evidence="17">WA0000018081</strain>
    </source>
</reference>
<gene>
    <name evidence="17" type="ORF">INT48_000032</name>
</gene>
<dbReference type="EC" id="2.4.1.109" evidence="4 14"/>
<dbReference type="SMART" id="SM00472">
    <property type="entry name" value="MIR"/>
    <property type="match status" value="3"/>
</dbReference>
<dbReference type="InterPro" id="IPR032421">
    <property type="entry name" value="PMT_4TMC"/>
</dbReference>
<dbReference type="InterPro" id="IPR027005">
    <property type="entry name" value="PMT-like"/>
</dbReference>
<evidence type="ECO:0000256" key="1">
    <source>
        <dbReference type="ARBA" id="ARBA00004477"/>
    </source>
</evidence>
<dbReference type="Pfam" id="PF02366">
    <property type="entry name" value="PMT"/>
    <property type="match status" value="1"/>
</dbReference>
<evidence type="ECO:0000256" key="11">
    <source>
        <dbReference type="ARBA" id="ARBA00023136"/>
    </source>
</evidence>
<comment type="caution">
    <text evidence="17">The sequence shown here is derived from an EMBL/GenBank/DDBJ whole genome shotgun (WGS) entry which is preliminary data.</text>
</comment>
<keyword evidence="6 14" id="KW-0808">Transferase</keyword>
<dbReference type="FunFam" id="2.80.10.50:FF:000012">
    <property type="entry name" value="Protein O-mannosyl-transferase 1"/>
    <property type="match status" value="1"/>
</dbReference>
<feature type="domain" description="MIR" evidence="16">
    <location>
        <begin position="325"/>
        <end position="379"/>
    </location>
</feature>
<comment type="catalytic activity">
    <reaction evidence="13 14">
        <text>a di-trans,poly-cis-dolichyl beta-D-mannosyl phosphate + L-seryl-[protein] = 3-O-(alpha-D-mannosyl)-L-seryl-[protein] + a di-trans,poly-cis-dolichyl phosphate + H(+)</text>
        <dbReference type="Rhea" id="RHEA:17377"/>
        <dbReference type="Rhea" id="RHEA-COMP:9863"/>
        <dbReference type="Rhea" id="RHEA-COMP:13546"/>
        <dbReference type="Rhea" id="RHEA-COMP:19498"/>
        <dbReference type="Rhea" id="RHEA-COMP:19501"/>
        <dbReference type="ChEBI" id="CHEBI:15378"/>
        <dbReference type="ChEBI" id="CHEBI:29999"/>
        <dbReference type="ChEBI" id="CHEBI:57683"/>
        <dbReference type="ChEBI" id="CHEBI:58211"/>
        <dbReference type="ChEBI" id="CHEBI:137321"/>
        <dbReference type="EC" id="2.4.1.109"/>
    </reaction>
</comment>
<sequence length="641" mass="72628">MDTLKRRHNVSQAPDSPPPKYSDTYEPVPVSNEKFTLSDEKDSKVFKKQYYNNKVITIIIIILQNINFFYFADINYLFQAHFGKFGSFYLKNEFYHDVHPPLGKMLVGLSGKIANYNGSFTFDSGKEYPEELDIHTMRIFNAAWGVMLVPIAFGTARLLKFSLVSSVLAGFLVLFDNALLTISRFVLLDSMLLFFTGATFFCLAGFRSVRNRPFSLSWWGWISALGMSLGCVLSVKWVGLFAVALAGTYTLEDLWDMLGDIQMPKKTYLGHWLARAVCLIVIPASIYMASFAAHFYILSNSGPGDTVMGSLFQARLNGSSFKDYPLEIAFGSNITLKNFGYGGGLLHSHQSIYPEGSKQQQITAYSFKDSNNNWLVRQPRDIFGGVVKAEEGITLIRDGDIVRLAHMMSGRNLHSHPINAPISSKNWEVSAYGTEEIGDLQDNWKIEVVKDISGLKSDTIKALTTRFRLRHVHLDCVLASRGVVLPQWGFRQQEVVCDRKSSPSDPHTMWNVEEHHNDALPPAPLGVYKSNFFEDFWHLNVVMWNTNNALVIDPDKDDILASGPTEWPMVSVGLRMCSWDDNNIKYYLLGNPSVWWTSFISILSFPVAIVAYNIRQKRQIIDMTPGKKKKKKKKKLRQSYP</sequence>
<comment type="similarity">
    <text evidence="3 14">Belongs to the glycosyltransferase 39 family.</text>
</comment>
<dbReference type="PROSITE" id="PS50919">
    <property type="entry name" value="MIR"/>
    <property type="match status" value="3"/>
</dbReference>
<dbReference type="SUPFAM" id="SSF82109">
    <property type="entry name" value="MIR domain"/>
    <property type="match status" value="1"/>
</dbReference>
<evidence type="ECO:0000256" key="10">
    <source>
        <dbReference type="ARBA" id="ARBA00022989"/>
    </source>
</evidence>
<keyword evidence="8" id="KW-0677">Repeat</keyword>
<keyword evidence="7 14" id="KW-0812">Transmembrane</keyword>
<feature type="transmembrane region" description="Helical" evidence="14">
    <location>
        <begin position="51"/>
        <end position="72"/>
    </location>
</feature>
<feature type="transmembrane region" description="Helical" evidence="14">
    <location>
        <begin position="594"/>
        <end position="614"/>
    </location>
</feature>
<evidence type="ECO:0000256" key="7">
    <source>
        <dbReference type="ARBA" id="ARBA00022692"/>
    </source>
</evidence>
<feature type="transmembrane region" description="Helical" evidence="14">
    <location>
        <begin position="186"/>
        <end position="206"/>
    </location>
</feature>
<feature type="transmembrane region" description="Helical" evidence="14">
    <location>
        <begin position="218"/>
        <end position="251"/>
    </location>
</feature>
<dbReference type="Pfam" id="PF16192">
    <property type="entry name" value="PMT_4TMC"/>
    <property type="match status" value="1"/>
</dbReference>
<accession>A0A8H7SJQ2</accession>
<evidence type="ECO:0000256" key="4">
    <source>
        <dbReference type="ARBA" id="ARBA00012839"/>
    </source>
</evidence>
<dbReference type="Proteomes" id="UP000613177">
    <property type="component" value="Unassembled WGS sequence"/>
</dbReference>
<evidence type="ECO:0000256" key="15">
    <source>
        <dbReference type="SAM" id="MobiDB-lite"/>
    </source>
</evidence>
<evidence type="ECO:0000256" key="13">
    <source>
        <dbReference type="ARBA" id="ARBA00045102"/>
    </source>
</evidence>
<feature type="transmembrane region" description="Helical" evidence="14">
    <location>
        <begin position="272"/>
        <end position="297"/>
    </location>
</feature>
<dbReference type="PANTHER" id="PTHR10050:SF46">
    <property type="entry name" value="PROTEIN O-MANNOSYL-TRANSFERASE 2"/>
    <property type="match status" value="1"/>
</dbReference>